<organism evidence="1 2">
    <name type="scientific">Castor canadensis</name>
    <name type="common">American beaver</name>
    <dbReference type="NCBI Taxonomy" id="51338"/>
    <lineage>
        <taxon>Eukaryota</taxon>
        <taxon>Metazoa</taxon>
        <taxon>Chordata</taxon>
        <taxon>Craniata</taxon>
        <taxon>Vertebrata</taxon>
        <taxon>Euteleostomi</taxon>
        <taxon>Mammalia</taxon>
        <taxon>Eutheria</taxon>
        <taxon>Euarchontoglires</taxon>
        <taxon>Glires</taxon>
        <taxon>Rodentia</taxon>
        <taxon>Castorimorpha</taxon>
        <taxon>Castoridae</taxon>
        <taxon>Castor</taxon>
    </lineage>
</organism>
<accession>A0AC58NF31</accession>
<name>A0AC58NF31_CASCN</name>
<gene>
    <name evidence="2" type="primary">LOC141425820</name>
</gene>
<evidence type="ECO:0000313" key="1">
    <source>
        <dbReference type="Proteomes" id="UP001732720"/>
    </source>
</evidence>
<keyword evidence="1" id="KW-1185">Reference proteome</keyword>
<dbReference type="Proteomes" id="UP001732720">
    <property type="component" value="Chromosome 8"/>
</dbReference>
<sequence>MEEKPVDTDLESMIIKCCSEIEALFVTDKEPTPLTEVPFDVSLPSIFSLERLFDLANGCIVSGGSLFNWMVSVIS</sequence>
<proteinExistence type="predicted"/>
<evidence type="ECO:0000313" key="2">
    <source>
        <dbReference type="RefSeq" id="XP_073940272.1"/>
    </source>
</evidence>
<protein>
    <submittedName>
        <fullName evidence="2">Cilia- and flagella-associated protein 54-like</fullName>
    </submittedName>
</protein>
<reference evidence="2" key="1">
    <citation type="submission" date="2025-08" db="UniProtKB">
        <authorList>
            <consortium name="RefSeq"/>
        </authorList>
    </citation>
    <scope>IDENTIFICATION</scope>
</reference>
<dbReference type="RefSeq" id="XP_073940272.1">
    <property type="nucleotide sequence ID" value="XM_074084171.1"/>
</dbReference>